<accession>A0AAW0T1R1</accession>
<comment type="caution">
    <text evidence="2">The sequence shown here is derived from an EMBL/GenBank/DDBJ whole genome shotgun (WGS) entry which is preliminary data.</text>
</comment>
<protein>
    <submittedName>
        <fullName evidence="2">Uncharacterized protein</fullName>
    </submittedName>
</protein>
<evidence type="ECO:0000313" key="3">
    <source>
        <dbReference type="Proteomes" id="UP001487740"/>
    </source>
</evidence>
<feature type="coiled-coil region" evidence="1">
    <location>
        <begin position="29"/>
        <end position="60"/>
    </location>
</feature>
<dbReference type="AlphaFoldDB" id="A0AAW0T1R1"/>
<organism evidence="2 3">
    <name type="scientific">Scylla paramamosain</name>
    <name type="common">Mud crab</name>
    <dbReference type="NCBI Taxonomy" id="85552"/>
    <lineage>
        <taxon>Eukaryota</taxon>
        <taxon>Metazoa</taxon>
        <taxon>Ecdysozoa</taxon>
        <taxon>Arthropoda</taxon>
        <taxon>Crustacea</taxon>
        <taxon>Multicrustacea</taxon>
        <taxon>Malacostraca</taxon>
        <taxon>Eumalacostraca</taxon>
        <taxon>Eucarida</taxon>
        <taxon>Decapoda</taxon>
        <taxon>Pleocyemata</taxon>
        <taxon>Brachyura</taxon>
        <taxon>Eubrachyura</taxon>
        <taxon>Portunoidea</taxon>
        <taxon>Portunidae</taxon>
        <taxon>Portuninae</taxon>
        <taxon>Scylla</taxon>
    </lineage>
</organism>
<dbReference type="Proteomes" id="UP001487740">
    <property type="component" value="Unassembled WGS sequence"/>
</dbReference>
<gene>
    <name evidence="2" type="ORF">O3P69_008199</name>
</gene>
<dbReference type="EMBL" id="JARAKH010000041">
    <property type="protein sequence ID" value="KAK8381159.1"/>
    <property type="molecule type" value="Genomic_DNA"/>
</dbReference>
<name>A0AAW0T1R1_SCYPA</name>
<keyword evidence="3" id="KW-1185">Reference proteome</keyword>
<sequence length="148" mass="16256">MLASGEDGTTLAGINMRMDDVVKTMEALKDTITAQNSVANENYEKLRARVNKQIIAKQQQYLEYLDKKEREGNVVILGVPDDQESLEGATTDEEKLDKIWTAVAHPVVVFLHTKQQPGSAALCQSFPCPGLGYEMARFIETAAVLLGA</sequence>
<keyword evidence="1" id="KW-0175">Coiled coil</keyword>
<proteinExistence type="predicted"/>
<reference evidence="2 3" key="1">
    <citation type="submission" date="2023-03" db="EMBL/GenBank/DDBJ databases">
        <title>High-quality genome of Scylla paramamosain provides insights in environmental adaptation.</title>
        <authorList>
            <person name="Zhang L."/>
        </authorList>
    </citation>
    <scope>NUCLEOTIDE SEQUENCE [LARGE SCALE GENOMIC DNA]</scope>
    <source>
        <strain evidence="2">LZ_2023a</strain>
        <tissue evidence="2">Muscle</tissue>
    </source>
</reference>
<evidence type="ECO:0000256" key="1">
    <source>
        <dbReference type="SAM" id="Coils"/>
    </source>
</evidence>
<evidence type="ECO:0000313" key="2">
    <source>
        <dbReference type="EMBL" id="KAK8381159.1"/>
    </source>
</evidence>